<keyword evidence="1" id="KW-0812">Transmembrane</keyword>
<accession>A0A5D6W6M8</accession>
<feature type="transmembrane region" description="Helical" evidence="1">
    <location>
        <begin position="53"/>
        <end position="71"/>
    </location>
</feature>
<feature type="transmembrane region" description="Helical" evidence="1">
    <location>
        <begin position="83"/>
        <end position="101"/>
    </location>
</feature>
<dbReference type="OrthoDB" id="9833154at2"/>
<name>A0A5D6W6M8_9FIRM</name>
<evidence type="ECO:0000313" key="2">
    <source>
        <dbReference type="EMBL" id="TYZ23913.1"/>
    </source>
</evidence>
<feature type="transmembrane region" description="Helical" evidence="1">
    <location>
        <begin position="29"/>
        <end position="47"/>
    </location>
</feature>
<sequence>MNNNKKWISSVVFISMGLCQYLSTENQTIFMCICLAFLGILFCFVVRRVTSVLVYFWFVIVMVGLIAGVLFNQGIISADISDYIICGSLSLFFLLFGVLAWSQNRKIAYGEFFCAFLVIVLSVIVKI</sequence>
<proteinExistence type="predicted"/>
<keyword evidence="3" id="KW-1185">Reference proteome</keyword>
<evidence type="ECO:0008006" key="4">
    <source>
        <dbReference type="Google" id="ProtNLM"/>
    </source>
</evidence>
<evidence type="ECO:0000313" key="3">
    <source>
        <dbReference type="Proteomes" id="UP000323646"/>
    </source>
</evidence>
<organism evidence="2 3">
    <name type="scientific">Selenomonas ruminis</name>
    <dbReference type="NCBI Taxonomy" id="2593411"/>
    <lineage>
        <taxon>Bacteria</taxon>
        <taxon>Bacillati</taxon>
        <taxon>Bacillota</taxon>
        <taxon>Negativicutes</taxon>
        <taxon>Selenomonadales</taxon>
        <taxon>Selenomonadaceae</taxon>
        <taxon>Selenomonas</taxon>
    </lineage>
</organism>
<dbReference type="Proteomes" id="UP000323646">
    <property type="component" value="Unassembled WGS sequence"/>
</dbReference>
<feature type="transmembrane region" description="Helical" evidence="1">
    <location>
        <begin position="107"/>
        <end position="125"/>
    </location>
</feature>
<dbReference type="RefSeq" id="WP_149170842.1">
    <property type="nucleotide sequence ID" value="NZ_VTOY01000002.1"/>
</dbReference>
<keyword evidence="1" id="KW-0472">Membrane</keyword>
<keyword evidence="1" id="KW-1133">Transmembrane helix</keyword>
<feature type="transmembrane region" description="Helical" evidence="1">
    <location>
        <begin position="6"/>
        <end position="22"/>
    </location>
</feature>
<dbReference type="EMBL" id="VTOY01000002">
    <property type="protein sequence ID" value="TYZ23913.1"/>
    <property type="molecule type" value="Genomic_DNA"/>
</dbReference>
<reference evidence="2 3" key="1">
    <citation type="submission" date="2019-08" db="EMBL/GenBank/DDBJ databases">
        <title>Selenomonas sp. mPRGC5 and Selenomonas sp. mPRGC8 isolated from ruminal fluid of dairy goat (Capra hircus).</title>
        <authorList>
            <person name="Poothong S."/>
            <person name="Nuengjamnong C."/>
            <person name="Tanasupawat S."/>
        </authorList>
    </citation>
    <scope>NUCLEOTIDE SEQUENCE [LARGE SCALE GENOMIC DNA]</scope>
    <source>
        <strain evidence="3">mPRGC5</strain>
    </source>
</reference>
<protein>
    <recommendedName>
        <fullName evidence="4">DUF308 domain-containing protein</fullName>
    </recommendedName>
</protein>
<comment type="caution">
    <text evidence="2">The sequence shown here is derived from an EMBL/GenBank/DDBJ whole genome shotgun (WGS) entry which is preliminary data.</text>
</comment>
<dbReference type="AlphaFoldDB" id="A0A5D6W6M8"/>
<evidence type="ECO:0000256" key="1">
    <source>
        <dbReference type="SAM" id="Phobius"/>
    </source>
</evidence>
<gene>
    <name evidence="2" type="ORF">FZ040_04090</name>
</gene>